<proteinExistence type="predicted"/>
<sequence>MTALKPNAELAYRVLDQIDAHPETWDQSTWDCGTSACFAGWAVRLSGWKVNTDQGISQVVIDGPEHVIGLEIDEAAQIALGSDCYLRRDDADDPDDPDDLFFSCNTREDLGRLVAGIFGPRPSSYGTGCSCDYLGGNTPEHAPGAFCPKPEERTEGGES</sequence>
<name>A0ABW2HVU9_9ACTN</name>
<organism evidence="1 2">
    <name type="scientific">Paractinoplanes rhizophilus</name>
    <dbReference type="NCBI Taxonomy" id="1416877"/>
    <lineage>
        <taxon>Bacteria</taxon>
        <taxon>Bacillati</taxon>
        <taxon>Actinomycetota</taxon>
        <taxon>Actinomycetes</taxon>
        <taxon>Micromonosporales</taxon>
        <taxon>Micromonosporaceae</taxon>
        <taxon>Paractinoplanes</taxon>
    </lineage>
</organism>
<dbReference type="EMBL" id="JBHTBJ010000013">
    <property type="protein sequence ID" value="MFC7276272.1"/>
    <property type="molecule type" value="Genomic_DNA"/>
</dbReference>
<accession>A0ABW2HVU9</accession>
<protein>
    <submittedName>
        <fullName evidence="1">Uncharacterized protein</fullName>
    </submittedName>
</protein>
<reference evidence="2" key="1">
    <citation type="journal article" date="2019" name="Int. J. Syst. Evol. Microbiol.">
        <title>The Global Catalogue of Microorganisms (GCM) 10K type strain sequencing project: providing services to taxonomists for standard genome sequencing and annotation.</title>
        <authorList>
            <consortium name="The Broad Institute Genomics Platform"/>
            <consortium name="The Broad Institute Genome Sequencing Center for Infectious Disease"/>
            <person name="Wu L."/>
            <person name="Ma J."/>
        </authorList>
    </citation>
    <scope>NUCLEOTIDE SEQUENCE [LARGE SCALE GENOMIC DNA]</scope>
    <source>
        <strain evidence="2">XZYJT-10</strain>
    </source>
</reference>
<comment type="caution">
    <text evidence="1">The sequence shown here is derived from an EMBL/GenBank/DDBJ whole genome shotgun (WGS) entry which is preliminary data.</text>
</comment>
<keyword evidence="2" id="KW-1185">Reference proteome</keyword>
<evidence type="ECO:0000313" key="2">
    <source>
        <dbReference type="Proteomes" id="UP001596548"/>
    </source>
</evidence>
<dbReference type="Proteomes" id="UP001596548">
    <property type="component" value="Unassembled WGS sequence"/>
</dbReference>
<gene>
    <name evidence="1" type="ORF">ACFQS1_19945</name>
</gene>
<evidence type="ECO:0000313" key="1">
    <source>
        <dbReference type="EMBL" id="MFC7276272.1"/>
    </source>
</evidence>
<dbReference type="RefSeq" id="WP_378970371.1">
    <property type="nucleotide sequence ID" value="NZ_JBHTBJ010000013.1"/>
</dbReference>